<evidence type="ECO:0008006" key="3">
    <source>
        <dbReference type="Google" id="ProtNLM"/>
    </source>
</evidence>
<dbReference type="GeneID" id="17261997"/>
<dbReference type="RefSeq" id="XP_005768277.1">
    <property type="nucleotide sequence ID" value="XM_005768220.1"/>
</dbReference>
<organism evidence="1 2">
    <name type="scientific">Emiliania huxleyi (strain CCMP1516)</name>
    <dbReference type="NCBI Taxonomy" id="280463"/>
    <lineage>
        <taxon>Eukaryota</taxon>
        <taxon>Haptista</taxon>
        <taxon>Haptophyta</taxon>
        <taxon>Prymnesiophyceae</taxon>
        <taxon>Isochrysidales</taxon>
        <taxon>Noelaerhabdaceae</taxon>
        <taxon>Emiliania</taxon>
    </lineage>
</organism>
<dbReference type="HOGENOM" id="CLU_657936_0_0_1"/>
<evidence type="ECO:0000313" key="2">
    <source>
        <dbReference type="Proteomes" id="UP000013827"/>
    </source>
</evidence>
<dbReference type="Proteomes" id="UP000013827">
    <property type="component" value="Unassembled WGS sequence"/>
</dbReference>
<dbReference type="KEGG" id="ehx:EMIHUDRAFT_245529"/>
<reference evidence="2" key="1">
    <citation type="journal article" date="2013" name="Nature">
        <title>Pan genome of the phytoplankton Emiliania underpins its global distribution.</title>
        <authorList>
            <person name="Read B.A."/>
            <person name="Kegel J."/>
            <person name="Klute M.J."/>
            <person name="Kuo A."/>
            <person name="Lefebvre S.C."/>
            <person name="Maumus F."/>
            <person name="Mayer C."/>
            <person name="Miller J."/>
            <person name="Monier A."/>
            <person name="Salamov A."/>
            <person name="Young J."/>
            <person name="Aguilar M."/>
            <person name="Claverie J.M."/>
            <person name="Frickenhaus S."/>
            <person name="Gonzalez K."/>
            <person name="Herman E.K."/>
            <person name="Lin Y.C."/>
            <person name="Napier J."/>
            <person name="Ogata H."/>
            <person name="Sarno A.F."/>
            <person name="Shmutz J."/>
            <person name="Schroeder D."/>
            <person name="de Vargas C."/>
            <person name="Verret F."/>
            <person name="von Dassow P."/>
            <person name="Valentin K."/>
            <person name="Van de Peer Y."/>
            <person name="Wheeler G."/>
            <person name="Dacks J.B."/>
            <person name="Delwiche C.F."/>
            <person name="Dyhrman S.T."/>
            <person name="Glockner G."/>
            <person name="John U."/>
            <person name="Richards T."/>
            <person name="Worden A.Z."/>
            <person name="Zhang X."/>
            <person name="Grigoriev I.V."/>
            <person name="Allen A.E."/>
            <person name="Bidle K."/>
            <person name="Borodovsky M."/>
            <person name="Bowler C."/>
            <person name="Brownlee C."/>
            <person name="Cock J.M."/>
            <person name="Elias M."/>
            <person name="Gladyshev V.N."/>
            <person name="Groth M."/>
            <person name="Guda C."/>
            <person name="Hadaegh A."/>
            <person name="Iglesias-Rodriguez M.D."/>
            <person name="Jenkins J."/>
            <person name="Jones B.M."/>
            <person name="Lawson T."/>
            <person name="Leese F."/>
            <person name="Lindquist E."/>
            <person name="Lobanov A."/>
            <person name="Lomsadze A."/>
            <person name="Malik S.B."/>
            <person name="Marsh M.E."/>
            <person name="Mackinder L."/>
            <person name="Mock T."/>
            <person name="Mueller-Roeber B."/>
            <person name="Pagarete A."/>
            <person name="Parker M."/>
            <person name="Probert I."/>
            <person name="Quesneville H."/>
            <person name="Raines C."/>
            <person name="Rensing S.A."/>
            <person name="Riano-Pachon D.M."/>
            <person name="Richier S."/>
            <person name="Rokitta S."/>
            <person name="Shiraiwa Y."/>
            <person name="Soanes D.M."/>
            <person name="van der Giezen M."/>
            <person name="Wahlund T.M."/>
            <person name="Williams B."/>
            <person name="Wilson W."/>
            <person name="Wolfe G."/>
            <person name="Wurch L.L."/>
        </authorList>
    </citation>
    <scope>NUCLEOTIDE SEQUENCE</scope>
</reference>
<name>A0A0D3IX63_EMIH1</name>
<reference evidence="1" key="2">
    <citation type="submission" date="2024-10" db="UniProtKB">
        <authorList>
            <consortium name="EnsemblProtists"/>
        </authorList>
    </citation>
    <scope>IDENTIFICATION</scope>
</reference>
<accession>A0A0D3IX63</accession>
<evidence type="ECO:0000313" key="1">
    <source>
        <dbReference type="EnsemblProtists" id="EOD15848"/>
    </source>
</evidence>
<dbReference type="AlphaFoldDB" id="A0A0D3IX63"/>
<keyword evidence="2" id="KW-1185">Reference proteome</keyword>
<protein>
    <recommendedName>
        <fullName evidence="3">Glycosyltransferase family 1 protein</fullName>
    </recommendedName>
</protein>
<sequence>MSASLLPLLSHAVIYRNGRPKGTPVPAPATPTPDRAAHDANDMAMEAGMLHPKGPNLVPTANAVVGACWEGTKWTCARSSLMANPIDNIHVDWPYRLVGAPVDVWLWWAPHHRNWEEWRYLPVLMTIASALSRRNYSVAYTDASRTRDDIVAEVVRHGSPVVVLFGYWNAVPGTREIVSRAVAKGAHLVLYNSEPLGVLYNRQPLAHNKHILATKELYNASELWDYSLANLEWLRPHVQLTLRHVPPSYVPDFDLGVQATRRGVGVVGTRPPPKTYAQNTALLWHNVTQAELQTWADMRQFLTTHPLQLVFHRVPQGNLCPFEAFRGAVLASNRACIVAQDSHPLDQHYWAGIVHFAPTPADLPRIVNRFMSDPALLADCQALTYNAFVTNHTATAALEQAGVLNLLTRRIQKYRPPK</sequence>
<proteinExistence type="predicted"/>
<dbReference type="EnsemblProtists" id="EOD15848">
    <property type="protein sequence ID" value="EOD15848"/>
    <property type="gene ID" value="EMIHUDRAFT_245529"/>
</dbReference>
<dbReference type="PaxDb" id="2903-EOD15848"/>